<evidence type="ECO:0000313" key="1">
    <source>
        <dbReference type="EMBL" id="CAD8073429.1"/>
    </source>
</evidence>
<comment type="caution">
    <text evidence="1">The sequence shown here is derived from an EMBL/GenBank/DDBJ whole genome shotgun (WGS) entry which is preliminary data.</text>
</comment>
<gene>
    <name evidence="1" type="ORF">PSON_ATCC_30995.1.T0300329</name>
</gene>
<dbReference type="OrthoDB" id="10608159at2759"/>
<dbReference type="EMBL" id="CAJJDN010000030">
    <property type="protein sequence ID" value="CAD8073429.1"/>
    <property type="molecule type" value="Genomic_DNA"/>
</dbReference>
<protein>
    <submittedName>
        <fullName evidence="1">Uncharacterized protein</fullName>
    </submittedName>
</protein>
<reference evidence="1" key="1">
    <citation type="submission" date="2021-01" db="EMBL/GenBank/DDBJ databases">
        <authorList>
            <consortium name="Genoscope - CEA"/>
            <person name="William W."/>
        </authorList>
    </citation>
    <scope>NUCLEOTIDE SEQUENCE</scope>
</reference>
<dbReference type="Proteomes" id="UP000692954">
    <property type="component" value="Unassembled WGS sequence"/>
</dbReference>
<organism evidence="1 2">
    <name type="scientific">Paramecium sonneborni</name>
    <dbReference type="NCBI Taxonomy" id="65129"/>
    <lineage>
        <taxon>Eukaryota</taxon>
        <taxon>Sar</taxon>
        <taxon>Alveolata</taxon>
        <taxon>Ciliophora</taxon>
        <taxon>Intramacronucleata</taxon>
        <taxon>Oligohymenophorea</taxon>
        <taxon>Peniculida</taxon>
        <taxon>Parameciidae</taxon>
        <taxon>Paramecium</taxon>
    </lineage>
</organism>
<dbReference type="AlphaFoldDB" id="A0A8S1M1K3"/>
<accession>A0A8S1M1K3</accession>
<proteinExistence type="predicted"/>
<name>A0A8S1M1K3_9CILI</name>
<evidence type="ECO:0000313" key="2">
    <source>
        <dbReference type="Proteomes" id="UP000692954"/>
    </source>
</evidence>
<sequence>MLFIGESQQQLVHSFQFGPVHQSHDGQQMIYKFEIKIFLSETNPVLILEDVNVIQAEPEETIVKLTVLTQKGRLSQNPVII</sequence>
<keyword evidence="2" id="KW-1185">Reference proteome</keyword>